<dbReference type="InterPro" id="IPR011761">
    <property type="entry name" value="ATP-grasp"/>
</dbReference>
<evidence type="ECO:0000256" key="1">
    <source>
        <dbReference type="ARBA" id="ARBA00001953"/>
    </source>
</evidence>
<dbReference type="PROSITE" id="PS50968">
    <property type="entry name" value="BIOTINYL_LIPOYL"/>
    <property type="match status" value="1"/>
</dbReference>
<dbReference type="PROSITE" id="PS00867">
    <property type="entry name" value="CPSASE_2"/>
    <property type="match status" value="1"/>
</dbReference>
<feature type="active site" evidence="12">
    <location>
        <position position="296"/>
    </location>
</feature>
<feature type="domain" description="ATP-grasp" evidence="18">
    <location>
        <begin position="123"/>
        <end position="321"/>
    </location>
</feature>
<feature type="binding site" evidence="14">
    <location>
        <position position="743"/>
    </location>
    <ligand>
        <name>Mn(2+)</name>
        <dbReference type="ChEBI" id="CHEBI:29035"/>
    </ligand>
</feature>
<keyword evidence="7 11" id="KW-0547">Nucleotide-binding</keyword>
<dbReference type="PIRSF" id="PIRSF001594">
    <property type="entry name" value="Pyruv_carbox"/>
    <property type="match status" value="1"/>
</dbReference>
<feature type="domain" description="Lipoyl-binding" evidence="17">
    <location>
        <begin position="1071"/>
        <end position="1146"/>
    </location>
</feature>
<evidence type="ECO:0000256" key="11">
    <source>
        <dbReference type="PIRNR" id="PIRNR001594"/>
    </source>
</evidence>
<evidence type="ECO:0000256" key="3">
    <source>
        <dbReference type="ARBA" id="ARBA00013057"/>
    </source>
</evidence>
<evidence type="ECO:0000256" key="12">
    <source>
        <dbReference type="PIRSR" id="PIRSR001594-1"/>
    </source>
</evidence>
<feature type="binding site" evidence="13">
    <location>
        <position position="876"/>
    </location>
    <ligand>
        <name>substrate</name>
    </ligand>
</feature>
<dbReference type="GO" id="GO:0006094">
    <property type="term" value="P:gluconeogenesis"/>
    <property type="evidence" value="ECO:0007669"/>
    <property type="project" value="UniProtKB-UniPathway"/>
</dbReference>
<dbReference type="STRING" id="935700.jaqu_13350"/>
<feature type="binding site" evidence="14">
    <location>
        <position position="543"/>
    </location>
    <ligand>
        <name>Mn(2+)</name>
        <dbReference type="ChEBI" id="CHEBI:29035"/>
    </ligand>
</feature>
<dbReference type="FunFam" id="3.40.50.20:FF:000010">
    <property type="entry name" value="Propionyl-CoA carboxylase subunit alpha"/>
    <property type="match status" value="1"/>
</dbReference>
<organism evidence="21 22">
    <name type="scientific">Jannaschia aquimarina</name>
    <dbReference type="NCBI Taxonomy" id="935700"/>
    <lineage>
        <taxon>Bacteria</taxon>
        <taxon>Pseudomonadati</taxon>
        <taxon>Pseudomonadota</taxon>
        <taxon>Alphaproteobacteria</taxon>
        <taxon>Rhodobacterales</taxon>
        <taxon>Roseobacteraceae</taxon>
        <taxon>Jannaschia</taxon>
    </lineage>
</organism>
<keyword evidence="22" id="KW-1185">Reference proteome</keyword>
<evidence type="ECO:0000259" key="20">
    <source>
        <dbReference type="PROSITE" id="PS50991"/>
    </source>
</evidence>
<dbReference type="PROSITE" id="PS00866">
    <property type="entry name" value="CPSASE_1"/>
    <property type="match status" value="1"/>
</dbReference>
<dbReference type="EMBL" id="JYFE01000025">
    <property type="protein sequence ID" value="KIT16839.1"/>
    <property type="molecule type" value="Genomic_DNA"/>
</dbReference>
<dbReference type="SUPFAM" id="SSF51569">
    <property type="entry name" value="Aldolase"/>
    <property type="match status" value="1"/>
</dbReference>
<proteinExistence type="predicted"/>
<dbReference type="InterPro" id="IPR005930">
    <property type="entry name" value="Pyruv_COase"/>
</dbReference>
<dbReference type="CDD" id="cd07937">
    <property type="entry name" value="DRE_TIM_PC_TC_5S"/>
    <property type="match status" value="1"/>
</dbReference>
<feature type="binding site" evidence="13">
    <location>
        <position position="615"/>
    </location>
    <ligand>
        <name>substrate</name>
    </ligand>
</feature>
<dbReference type="SMART" id="SM00878">
    <property type="entry name" value="Biotin_carb_C"/>
    <property type="match status" value="1"/>
</dbReference>
<evidence type="ECO:0000256" key="16">
    <source>
        <dbReference type="SAM" id="MobiDB-lite"/>
    </source>
</evidence>
<accession>A0A0D1EGV3</accession>
<evidence type="ECO:0000256" key="13">
    <source>
        <dbReference type="PIRSR" id="PIRSR001594-2"/>
    </source>
</evidence>
<feature type="binding site" evidence="13">
    <location>
        <position position="203"/>
    </location>
    <ligand>
        <name>ATP</name>
        <dbReference type="ChEBI" id="CHEBI:30616"/>
    </ligand>
</feature>
<dbReference type="FunFam" id="3.20.20.70:FF:000033">
    <property type="entry name" value="Pyruvate carboxylase"/>
    <property type="match status" value="1"/>
</dbReference>
<dbReference type="Pfam" id="PF02436">
    <property type="entry name" value="PYC_OADA"/>
    <property type="match status" value="1"/>
</dbReference>
<feature type="compositionally biased region" description="Basic and acidic residues" evidence="16">
    <location>
        <begin position="485"/>
        <end position="508"/>
    </location>
</feature>
<dbReference type="Pfam" id="PF00364">
    <property type="entry name" value="Biotin_lipoyl"/>
    <property type="match status" value="1"/>
</dbReference>
<keyword evidence="9 11" id="KW-0092">Biotin</keyword>
<dbReference type="Pfam" id="PF00289">
    <property type="entry name" value="Biotin_carb_N"/>
    <property type="match status" value="1"/>
</dbReference>
<feature type="binding site" evidence="13">
    <location>
        <position position="119"/>
    </location>
    <ligand>
        <name>ATP</name>
        <dbReference type="ChEBI" id="CHEBI:30616"/>
    </ligand>
</feature>
<dbReference type="Gene3D" id="3.10.600.10">
    <property type="entry name" value="pyruvate carboxylase f1077a mutant domain"/>
    <property type="match status" value="2"/>
</dbReference>
<evidence type="ECO:0000256" key="14">
    <source>
        <dbReference type="PIRSR" id="PIRSR001594-3"/>
    </source>
</evidence>
<comment type="function">
    <text evidence="11">Catalyzes a 2-step reaction, involving the ATP-dependent carboxylation of the covalently attached biotin in the first step and the transfer of the carboxyl group to pyruvate in the second.</text>
</comment>
<dbReference type="OrthoDB" id="9763189at2"/>
<dbReference type="SUPFAM" id="SSF52440">
    <property type="entry name" value="PreATP-grasp domain"/>
    <property type="match status" value="1"/>
</dbReference>
<feature type="domain" description="Biotin carboxylation" evidence="19">
    <location>
        <begin position="3"/>
        <end position="456"/>
    </location>
</feature>
<dbReference type="PANTHER" id="PTHR43778">
    <property type="entry name" value="PYRUVATE CARBOXYLASE"/>
    <property type="match status" value="1"/>
</dbReference>
<dbReference type="InterPro" id="IPR055268">
    <property type="entry name" value="PCB-like"/>
</dbReference>
<name>A0A0D1EGV3_9RHOB</name>
<evidence type="ECO:0000256" key="9">
    <source>
        <dbReference type="ARBA" id="ARBA00023267"/>
    </source>
</evidence>
<comment type="pathway">
    <text evidence="2">Carbohydrate biosynthesis; gluconeogenesis.</text>
</comment>
<evidence type="ECO:0000313" key="21">
    <source>
        <dbReference type="EMBL" id="KIT16839.1"/>
    </source>
</evidence>
<evidence type="ECO:0000256" key="6">
    <source>
        <dbReference type="ARBA" id="ARBA00022723"/>
    </source>
</evidence>
<feature type="binding site" evidence="14">
    <location>
        <position position="741"/>
    </location>
    <ligand>
        <name>Mn(2+)</name>
        <dbReference type="ChEBI" id="CHEBI:29035"/>
    </ligand>
</feature>
<keyword evidence="10" id="KW-0511">Multifunctional enzyme</keyword>
<dbReference type="GO" id="GO:0046872">
    <property type="term" value="F:metal ion binding"/>
    <property type="evidence" value="ECO:0007669"/>
    <property type="project" value="UniProtKB-KW"/>
</dbReference>
<comment type="catalytic activity">
    <reaction evidence="11">
        <text>hydrogencarbonate + pyruvate + ATP = oxaloacetate + ADP + phosphate + H(+)</text>
        <dbReference type="Rhea" id="RHEA:20844"/>
        <dbReference type="ChEBI" id="CHEBI:15361"/>
        <dbReference type="ChEBI" id="CHEBI:15378"/>
        <dbReference type="ChEBI" id="CHEBI:16452"/>
        <dbReference type="ChEBI" id="CHEBI:17544"/>
        <dbReference type="ChEBI" id="CHEBI:30616"/>
        <dbReference type="ChEBI" id="CHEBI:43474"/>
        <dbReference type="ChEBI" id="CHEBI:456216"/>
        <dbReference type="EC" id="6.4.1.1"/>
    </reaction>
</comment>
<evidence type="ECO:0000259" key="17">
    <source>
        <dbReference type="PROSITE" id="PS50968"/>
    </source>
</evidence>
<dbReference type="InterPro" id="IPR011054">
    <property type="entry name" value="Rudment_hybrid_motif"/>
</dbReference>
<sequence length="1146" mass="126071">MAEFKKILIANRGEIAIRIARAANELGKRTVAVYAEEDKLGLHRFKADEAYKIGEGMGPVQAYLSIPEIIRVARESGADAIHPGYGLLSENPEFVDACEANGITFIGPKAETMRALGDKASARRVAIEAGVPVIPATEVLGDDMAAIRKEAGEIGYPLMLKASWGGGGRGMRPIFSEEEVEEKVLEGRREAEAAFGNGEGYLEKMIQRARHVEVQILGDKHGAMYHLWERDCSVQRRNQKVVERAPAPYLSPAQREQICNLGKRICEHVSYECAGTVEFLMDMDSGEFYFIEVNPRVQVEHTVTEEVTGIDIVRAQILIAEGKSLTEATGVPSQYDVQLDGHAMQCRVTTEDPTNNFIPDYGRITTYRSATGMGIRLDGGTAYSGAVITRYYDSLLTKVTAWAKTPEACIARMDRALREFRIRGVTTNIDFVINLLKHPTFLSNQYTTKFIDETPDLFDFRPRRDRATKLLTYIADITVNGHPETAGRPRPPADIRAPRAPEKLRDTPPDGTRQILEREGAKGLADWMLAQDRLLLTDTTMRDGHQSLLATRMRSIDMVRAAPAYAANLPQLFSVECWGGATFDVAYRFLQECPWQRLRDLRKAMPNLLTQMLLRASNGVGYTNYPDNVVQAFVKQAAETGVDVFRVFDSLNWVENMRVAMDAVIETGKVCEGTVCYTGDILDPDRSKYDLKYYVDMAKELEAAGAQVLGLKDMAGLLKPAAATALFKALKDEVGLPIHFHTHDTAGIACGTILAAAEAGVDAADVAMDALSGNTSQATFGTVVNSLRGHPRDTGIDLKTVWAMSDYWEAVRAQYLAFESGMQAPSSEVYLHEMPGGQFTNLKAQARSMGLEDRWREVAQMYADVNAMFGDIVKVTPSSKVVGDMALMMVAQGLTVEQVLDPKIEVAFPDSVIDMMRGNLGQPPGGWPAKLQKKVLKGEKPATDRPGKHLDPVNLEAVRAEIAEKLGQTIDDEDLNGYLMYPKVFSDYAERHQTYGPVRALPTPVFFYGMEPGDEIEAEIDPGVTLEIRLQAVSETHDDGEVRAFFELNGQPRVIRVPDRKVAGSAARRPKAELGNEAHVGAPMPGVVASVTVSEGASVKKGDLLLTIEAMKMETGLHAERDAKVARIHVTPGAQIDAKDLLVELE</sequence>
<keyword evidence="8 11" id="KW-0067">ATP-binding</keyword>
<dbReference type="RefSeq" id="WP_043918177.1">
    <property type="nucleotide sequence ID" value="NZ_FZPF01000006.1"/>
</dbReference>
<dbReference type="PROSITE" id="PS50991">
    <property type="entry name" value="PYR_CT"/>
    <property type="match status" value="1"/>
</dbReference>
<dbReference type="CDD" id="cd06850">
    <property type="entry name" value="biotinyl_domain"/>
    <property type="match status" value="1"/>
</dbReference>
<evidence type="ECO:0000313" key="22">
    <source>
        <dbReference type="Proteomes" id="UP000032232"/>
    </source>
</evidence>
<reference evidence="21 22" key="1">
    <citation type="submission" date="2015-02" db="EMBL/GenBank/DDBJ databases">
        <title>Genome Sequence of Jannaschia aquimarina DSM28248, a member of the Roseobacter clade.</title>
        <authorList>
            <person name="Voget S."/>
            <person name="Daniel R."/>
        </authorList>
    </citation>
    <scope>NUCLEOTIDE SEQUENCE [LARGE SCALE GENOMIC DNA]</scope>
    <source>
        <strain evidence="21 22">GSW-M26</strain>
    </source>
</reference>
<dbReference type="Pfam" id="PF02786">
    <property type="entry name" value="CPSase_L_D2"/>
    <property type="match status" value="1"/>
</dbReference>
<feature type="modified residue" description="N6-carboxylysine" evidence="15">
    <location>
        <position position="712"/>
    </location>
</feature>
<dbReference type="PROSITE" id="PS50975">
    <property type="entry name" value="ATP_GRASP"/>
    <property type="match status" value="1"/>
</dbReference>
<dbReference type="InterPro" id="IPR013785">
    <property type="entry name" value="Aldolase_TIM"/>
</dbReference>
<dbReference type="PROSITE" id="PS50979">
    <property type="entry name" value="BC"/>
    <property type="match status" value="1"/>
</dbReference>
<dbReference type="PANTHER" id="PTHR43778:SF2">
    <property type="entry name" value="PYRUVATE CARBOXYLASE, MITOCHONDRIAL"/>
    <property type="match status" value="1"/>
</dbReference>
<dbReference type="SUPFAM" id="SSF56059">
    <property type="entry name" value="Glutathione synthetase ATP-binding domain-like"/>
    <property type="match status" value="1"/>
</dbReference>
<dbReference type="InterPro" id="IPR005479">
    <property type="entry name" value="CPAse_ATP-bd"/>
</dbReference>
<dbReference type="GO" id="GO:0005737">
    <property type="term" value="C:cytoplasm"/>
    <property type="evidence" value="ECO:0007669"/>
    <property type="project" value="TreeGrafter"/>
</dbReference>
<evidence type="ECO:0000259" key="18">
    <source>
        <dbReference type="PROSITE" id="PS50975"/>
    </source>
</evidence>
<comment type="caution">
    <text evidence="21">The sequence shown here is derived from an EMBL/GenBank/DDBJ whole genome shotgun (WGS) entry which is preliminary data.</text>
</comment>
<dbReference type="InterPro" id="IPR001882">
    <property type="entry name" value="Biotin_BS"/>
</dbReference>
<evidence type="ECO:0000256" key="7">
    <source>
        <dbReference type="ARBA" id="ARBA00022741"/>
    </source>
</evidence>
<dbReference type="InterPro" id="IPR000891">
    <property type="entry name" value="PYR_CT"/>
</dbReference>
<evidence type="ECO:0000256" key="2">
    <source>
        <dbReference type="ARBA" id="ARBA00004742"/>
    </source>
</evidence>
<feature type="region of interest" description="Disordered" evidence="16">
    <location>
        <begin position="481"/>
        <end position="511"/>
    </location>
</feature>
<keyword evidence="5 11" id="KW-0436">Ligase</keyword>
<dbReference type="Proteomes" id="UP000032232">
    <property type="component" value="Unassembled WGS sequence"/>
</dbReference>
<dbReference type="InterPro" id="IPR000089">
    <property type="entry name" value="Biotin_lipoyl"/>
</dbReference>
<dbReference type="GO" id="GO:0004736">
    <property type="term" value="F:pyruvate carboxylase activity"/>
    <property type="evidence" value="ECO:0007669"/>
    <property type="project" value="UniProtKB-EC"/>
</dbReference>
<dbReference type="SUPFAM" id="SSF51230">
    <property type="entry name" value="Single hybrid motif"/>
    <property type="match status" value="1"/>
</dbReference>
<keyword evidence="6 14" id="KW-0479">Metal-binding</keyword>
<feature type="binding site" description="via carbamate group" evidence="14">
    <location>
        <position position="712"/>
    </location>
    <ligand>
        <name>Mn(2+)</name>
        <dbReference type="ChEBI" id="CHEBI:29035"/>
    </ligand>
</feature>
<dbReference type="EC" id="6.4.1.1" evidence="3 11"/>
<dbReference type="NCBIfam" id="NF009554">
    <property type="entry name" value="PRK12999.1"/>
    <property type="match status" value="1"/>
</dbReference>
<dbReference type="UniPathway" id="UPA00138"/>
<dbReference type="Gene3D" id="2.40.50.100">
    <property type="match status" value="1"/>
</dbReference>
<dbReference type="NCBIfam" id="TIGR01235">
    <property type="entry name" value="pyruv_carbox"/>
    <property type="match status" value="1"/>
</dbReference>
<feature type="modified residue" description="N6-biotinyllysine" evidence="15">
    <location>
        <position position="1112"/>
    </location>
</feature>
<feature type="domain" description="Pyruvate carboxyltransferase" evidence="20">
    <location>
        <begin position="534"/>
        <end position="802"/>
    </location>
</feature>
<evidence type="ECO:0000256" key="4">
    <source>
        <dbReference type="ARBA" id="ARBA00022432"/>
    </source>
</evidence>
<gene>
    <name evidence="21" type="primary">cfiB</name>
    <name evidence="21" type="ORF">jaqu_13350</name>
</gene>
<evidence type="ECO:0000259" key="19">
    <source>
        <dbReference type="PROSITE" id="PS50979"/>
    </source>
</evidence>
<dbReference type="InterPro" id="IPR011053">
    <property type="entry name" value="Single_hybrid_motif"/>
</dbReference>
<dbReference type="SUPFAM" id="SSF89000">
    <property type="entry name" value="post-HMGL domain-like"/>
    <property type="match status" value="1"/>
</dbReference>
<dbReference type="Gene3D" id="3.20.20.70">
    <property type="entry name" value="Aldolase class I"/>
    <property type="match status" value="1"/>
</dbReference>
<dbReference type="Gene3D" id="3.30.470.20">
    <property type="entry name" value="ATP-grasp fold, B domain"/>
    <property type="match status" value="1"/>
</dbReference>
<dbReference type="InterPro" id="IPR005481">
    <property type="entry name" value="BC-like_N"/>
</dbReference>
<dbReference type="GO" id="GO:0005524">
    <property type="term" value="F:ATP binding"/>
    <property type="evidence" value="ECO:0007669"/>
    <property type="project" value="UniProtKB-UniRule"/>
</dbReference>
<dbReference type="NCBIfam" id="NF006761">
    <property type="entry name" value="PRK09282.1"/>
    <property type="match status" value="1"/>
</dbReference>
<dbReference type="PATRIC" id="fig|935700.4.peg.1390"/>
<evidence type="ECO:0000256" key="8">
    <source>
        <dbReference type="ARBA" id="ARBA00022840"/>
    </source>
</evidence>
<dbReference type="SUPFAM" id="SSF51246">
    <property type="entry name" value="Rudiment single hybrid motif"/>
    <property type="match status" value="1"/>
</dbReference>
<evidence type="ECO:0000256" key="5">
    <source>
        <dbReference type="ARBA" id="ARBA00022598"/>
    </source>
</evidence>
<dbReference type="Pfam" id="PF02785">
    <property type="entry name" value="Biotin_carb_C"/>
    <property type="match status" value="1"/>
</dbReference>
<dbReference type="InterPro" id="IPR005482">
    <property type="entry name" value="Biotin_COase_C"/>
</dbReference>
<evidence type="ECO:0000256" key="10">
    <source>
        <dbReference type="ARBA" id="ARBA00023268"/>
    </source>
</evidence>
<protein>
    <recommendedName>
        <fullName evidence="3 11">Pyruvate carboxylase</fullName>
        <ecNumber evidence="3 11">6.4.1.1</ecNumber>
    </recommendedName>
</protein>
<comment type="cofactor">
    <cofactor evidence="1 11">
        <name>biotin</name>
        <dbReference type="ChEBI" id="CHEBI:57586"/>
    </cofactor>
</comment>
<dbReference type="FunFam" id="2.40.50.100:FF:000003">
    <property type="entry name" value="Acetyl-CoA carboxylase biotin carboxyl carrier protein"/>
    <property type="match status" value="1"/>
</dbReference>
<dbReference type="Pfam" id="PF00682">
    <property type="entry name" value="HMGL-like"/>
    <property type="match status" value="1"/>
</dbReference>
<dbReference type="InterPro" id="IPR016185">
    <property type="entry name" value="PreATP-grasp_dom_sf"/>
</dbReference>
<keyword evidence="4" id="KW-0312">Gluconeogenesis</keyword>
<dbReference type="InterPro" id="IPR011764">
    <property type="entry name" value="Biotin_carboxylation_dom"/>
</dbReference>
<evidence type="ECO:0000256" key="15">
    <source>
        <dbReference type="PIRSR" id="PIRSR001594-4"/>
    </source>
</evidence>
<dbReference type="InterPro" id="IPR003379">
    <property type="entry name" value="Carboxylase_cons_dom"/>
</dbReference>
<dbReference type="AlphaFoldDB" id="A0A0D1EGV3"/>
<dbReference type="PROSITE" id="PS00188">
    <property type="entry name" value="BIOTIN"/>
    <property type="match status" value="1"/>
</dbReference>